<dbReference type="Gene3D" id="3.40.50.1820">
    <property type="entry name" value="alpha/beta hydrolase"/>
    <property type="match status" value="1"/>
</dbReference>
<dbReference type="GO" id="GO:0005829">
    <property type="term" value="C:cytosol"/>
    <property type="evidence" value="ECO:0007669"/>
    <property type="project" value="TreeGrafter"/>
</dbReference>
<sequence>MSTPSDTMMAVLERLAREDAGLGDPTLMPPQHARALAELTNTRWNAGLPEMAETRTVIHAGMPARWVVPKNDKGTEAILHVHGGGWALCSVSTHEGAARRIAEACACPVLTFDYRLAPENPYPSGLADVLSAWRALDTGRRWSIGGDSAGANLSLAAMLALHDEGAPLPAAALLFYGVYGADFDSPSYIRNAEGPGLTRAKMMRYWDWYAPETKRGTPTVAPLAASDAQLAAMPPLYLNAAELDPLLSDTEALVARLRALGRNDDYDLIPGVVHGFMQMGLALPEAADAFSRAGEVFQRITA</sequence>
<keyword evidence="2" id="KW-0378">Hydrolase</keyword>
<feature type="domain" description="Alpha/beta hydrolase fold-3" evidence="3">
    <location>
        <begin position="78"/>
        <end position="277"/>
    </location>
</feature>
<protein>
    <submittedName>
        <fullName evidence="4">Acetyl esterase</fullName>
    </submittedName>
</protein>
<proteinExistence type="inferred from homology"/>
<dbReference type="RefSeq" id="WP_089955254.1">
    <property type="nucleotide sequence ID" value="NZ_FNAV01000002.1"/>
</dbReference>
<dbReference type="GO" id="GO:0004771">
    <property type="term" value="F:sterol ester esterase activity"/>
    <property type="evidence" value="ECO:0007669"/>
    <property type="project" value="TreeGrafter"/>
</dbReference>
<dbReference type="SUPFAM" id="SSF53474">
    <property type="entry name" value="alpha/beta-Hydrolases"/>
    <property type="match status" value="1"/>
</dbReference>
<dbReference type="OrthoDB" id="9806180at2"/>
<comment type="similarity">
    <text evidence="1">Belongs to the 'GDXG' lipolytic enzyme family.</text>
</comment>
<dbReference type="AlphaFoldDB" id="A0A1G7BGS4"/>
<keyword evidence="5" id="KW-1185">Reference proteome</keyword>
<evidence type="ECO:0000256" key="1">
    <source>
        <dbReference type="ARBA" id="ARBA00010515"/>
    </source>
</evidence>
<dbReference type="EMBL" id="FNAV01000002">
    <property type="protein sequence ID" value="SDE26249.1"/>
    <property type="molecule type" value="Genomic_DNA"/>
</dbReference>
<evidence type="ECO:0000313" key="5">
    <source>
        <dbReference type="Proteomes" id="UP000198994"/>
    </source>
</evidence>
<reference evidence="5" key="1">
    <citation type="submission" date="2016-10" db="EMBL/GenBank/DDBJ databases">
        <authorList>
            <person name="Varghese N."/>
            <person name="Submissions S."/>
        </authorList>
    </citation>
    <scope>NUCLEOTIDE SEQUENCE [LARGE SCALE GENOMIC DNA]</scope>
    <source>
        <strain evidence="5">DSM 10146</strain>
    </source>
</reference>
<dbReference type="InterPro" id="IPR013094">
    <property type="entry name" value="AB_hydrolase_3"/>
</dbReference>
<dbReference type="PANTHER" id="PTHR23025">
    <property type="entry name" value="TRIACYLGLYCEROL LIPASE"/>
    <property type="match status" value="1"/>
</dbReference>
<name>A0A1G7BGS4_9RHOB</name>
<dbReference type="InterPro" id="IPR002168">
    <property type="entry name" value="Lipase_GDXG_HIS_AS"/>
</dbReference>
<dbReference type="PANTHER" id="PTHR23025:SF3">
    <property type="entry name" value="HORMONE-SENSITIVE LIPASE"/>
    <property type="match status" value="1"/>
</dbReference>
<dbReference type="Proteomes" id="UP000198994">
    <property type="component" value="Unassembled WGS sequence"/>
</dbReference>
<dbReference type="GO" id="GO:0019433">
    <property type="term" value="P:triglyceride catabolic process"/>
    <property type="evidence" value="ECO:0007669"/>
    <property type="project" value="TreeGrafter"/>
</dbReference>
<evidence type="ECO:0000256" key="2">
    <source>
        <dbReference type="ARBA" id="ARBA00022801"/>
    </source>
</evidence>
<gene>
    <name evidence="4" type="ORF">SAMN04488105_102168</name>
</gene>
<accession>A0A1G7BGS4</accession>
<organism evidence="4 5">
    <name type="scientific">Salipiger thiooxidans</name>
    <dbReference type="NCBI Taxonomy" id="282683"/>
    <lineage>
        <taxon>Bacteria</taxon>
        <taxon>Pseudomonadati</taxon>
        <taxon>Pseudomonadota</taxon>
        <taxon>Alphaproteobacteria</taxon>
        <taxon>Rhodobacterales</taxon>
        <taxon>Roseobacteraceae</taxon>
        <taxon>Salipiger</taxon>
    </lineage>
</organism>
<dbReference type="GO" id="GO:0004806">
    <property type="term" value="F:triacylglycerol lipase activity"/>
    <property type="evidence" value="ECO:0007669"/>
    <property type="project" value="TreeGrafter"/>
</dbReference>
<evidence type="ECO:0000313" key="4">
    <source>
        <dbReference type="EMBL" id="SDE26249.1"/>
    </source>
</evidence>
<dbReference type="Pfam" id="PF07859">
    <property type="entry name" value="Abhydrolase_3"/>
    <property type="match status" value="1"/>
</dbReference>
<evidence type="ECO:0000259" key="3">
    <source>
        <dbReference type="Pfam" id="PF07859"/>
    </source>
</evidence>
<dbReference type="InterPro" id="IPR029058">
    <property type="entry name" value="AB_hydrolase_fold"/>
</dbReference>
<dbReference type="PROSITE" id="PS01173">
    <property type="entry name" value="LIPASE_GDXG_HIS"/>
    <property type="match status" value="1"/>
</dbReference>
<dbReference type="STRING" id="282683.SAMN04488105_102168"/>